<dbReference type="GO" id="GO:0009609">
    <property type="term" value="P:response to symbiotic bacterium"/>
    <property type="evidence" value="ECO:0007669"/>
    <property type="project" value="UniProtKB-ARBA"/>
</dbReference>
<feature type="active site" description="Charge relay system" evidence="8 9">
    <location>
        <position position="1426"/>
    </location>
</feature>
<comment type="subcellular location">
    <subcellularLocation>
        <location evidence="1">Secreted</location>
    </subcellularLocation>
</comment>
<dbReference type="Gene3D" id="2.60.40.2310">
    <property type="match status" value="4"/>
</dbReference>
<dbReference type="SMART" id="SM00879">
    <property type="entry name" value="Brix"/>
    <property type="match status" value="1"/>
</dbReference>
<evidence type="ECO:0000256" key="8">
    <source>
        <dbReference type="PIRSR" id="PIRSR615500-1"/>
    </source>
</evidence>
<feature type="non-terminal residue" evidence="12">
    <location>
        <position position="2889"/>
    </location>
</feature>
<feature type="active site" description="Charge relay system" evidence="9">
    <location>
        <position position="1057"/>
    </location>
</feature>
<dbReference type="InterPro" id="IPR022398">
    <property type="entry name" value="Peptidase_S8_His-AS"/>
</dbReference>
<sequence length="2889" mass="311127">SNLKRLDHGTSWDSQRTLKETLWKAISLLGLLTPEFGQSPKALSTKDMVPHPANGRVLANKIIGAKFYRSSGVFDPSDVRSPRDTNGHGTHVASTAAGGLVRNVSFHGFARGTARGGVPSARIASYKVCWGTSCPSSDILAAFDDAIADGLRASTTNRKFITRIVLGNGQIFEIRAWQSPVSYDLCGRCSGCRFHWTDIQAANSLDRNLVNGRIVLCDRRRISGAVPRLAGAVGIVIGDDTLLDSPTASFALPVSQVSAEEGLRILQYIRSSGRPTATIHRSIETNDTSAPFVVSFSSRGPHVLTPDILKPDISAPGVSILAAGAGSTLPYIPYFGPSMAAPHATAIAAYVKTFHPNWSPAAIRSALMTTATPMSSGINPDAEFAYGAGNLNPLGALTPGLVYDAEANDYKREFILTIQGVLDGPVGWSSALVWDDGVHRVRSPIVIYSNALVPTTNAQDGGTPACPLLRGNILAASPMSSEINLEAEFTYGAVKFLCGHGYNTSILRLVTRDNSNCPGEINIGIVRDLNCPSFAISTSNSEVVGSIFDRVVTNSYCHCPTRTKNSSILSFDSLGQKLSFTVLIEGTVNTSIVSGALMWCTSTQKPNHCICSCFLEKFHMLQKNYLIFLCHLFNIFCWVYIVYMGDLPKGDISVTDLHTSMLQEVVGRLGKEANSVHPVGFFSGASDSLLHSYQRSFNGFVANKIIGARYYYSEGRIDPPDFPSPRDSEGHGSHTASTAAGNVVSQASMLGLATGTARGGVPSARIAVYKICWAFGCTDADILAAFDDAIADGVDIISLSVGGWPQDYFEDSIAIGAFHSMKNGILTSNSAGNDGPGAKSISNCSPWSLSVAASTIDRKFLTPVKLGNGEVYEGVSINTFVPEKAEYPIIYGADAPNRTSEDNGSYSRYCEEGSLNSTLVKGKIVFCDDISDGEEAIATGAVGSVMQGEGYNDFAFTFPLPVSYLDITDGDNVKQYLNSTSEPTATIMQSIEKKDELAPYVISFSSRGPNPITTDILKPDLTAPGVDILAAWTGATTVTGEVGDTRLVPYNIISGTSMSCPHATGAAAYVKSFHPTWSPAAIKSALMTTAASMSAGNDTEFAYGSGHINPLKAVDPGLVYDAGEIDYVKFLCGQGYNATQLKLVTGDDSACSNEINGTVWDLNYPSFALSTKNASSFSRVFQRTVTNVGSATSSYKAIINAPQGLKISVSPDVLSFTSVGQKLSFQVSVEANVDVTALSGSLVWDDGVHQVRTPVVAFLDTDEDEYSGNQKTKDEAVYIVYMGDRPKGDISVSDLHTTMLQQVVGSGGSDSLLRSYHRSFNGFVAKLTEKKLHTTRSWNFMGFPLNVTRSTTESNVIVGMLDSGIWPESESFSDKGYGPPPAKWKGPCQQSSNFTCNNKIIGARYYHSEGRIDPPEFPSPRDGSGHGSHTASTAAGNVVTQASMLGLATGTARGGVPSARIAVYKICWFDECSDADILAAFDDAIADGVDIISLSVGGYPMDYFEDAIAIGAFHSMKNGILTSNSAGNDGPHTKSISNVSPWSLSVAASTIDRKFVTPVKLGNGEVYEGLSINTFVPGKDDYPIIYGGDAPNRSWEFNPYYSRYCGKGSLNSTLVKGKIVYCDNIGDGEEPIAAGAVGSVMQGGFYNDFAQTFPLPASYFDLTEGHNIKVYLNSTSEPTATILKSVEKHDGLAPYVISFSSRGPNPITTDILKPDLTAPGVDILAAWSEATSATGDEWDKRVVPYNIVSGTSMSCPHATGASAYVKSFHPTWSPAAIKSALMTTAASMSGGNDTEFAYGSGHINPLKAVEPGLVYDAGEIDYVKFLCGQGYNATQLRLVTGDSSACSKEINGTVWDLNYPSFALSTKTTGGSFSRVFHRTVTNVGPATSSYKAIINAPQGLKISVNPDVLVGANVNATALSGSLVWDDGVHQVRKKMGGKRKNELISDDDGGYGRKEKRMKNKAGKGEEEKKKRELLPSMIKNKAKRSALHAKLKHQKKVEKRKKQKAREAEEKRALQLGEELPPRKVPRTIENTREPDETICRADDDELFAANDADEFSAILRGEITPKILITTNRFNSSRGPAFVSDLLTVIPNAHYYRRGTYDLKDIVKYAKKRDFTSIVEVHCSRREPDSLHIIALPDGPTANFKLSGLVLSKDIKNHGRPTSHKPELILKNFTTRLGHRIGRLIQSLFPRDPEFKGRRVVTFHNQRDFIFFRHHRYIFETKENRQGDSKAVKGKYKTAEKKITKQDCGPRFTLKLASVQHGTFDPRNGEYEWNPKGVVSVFPNEKKQLHTTRSWDFMGFSKHVKRTNVESNIIVGVLDTGIWPESKSFSDEGFGPPPKKWKGSCVNITCNKAIGFFGKDDVESPRDTMGHGTHTASTAAGNLVHGASLVGLASGTARGGAPSARIAVYKICWFDGCYDADILAAFDDAIADGVDIISLSIGGSEPANYFNDSIAIGTFHAMKNGILTSVSAGNSGPDPATITNFSPWFLSVAASTIDRKFVTKIKLGNGAFYEGVSISTIRLEHMYPVVYGGNVPNTKKGFNESQSRYCYQDSLDKKLVKGKIVLCDWINSGDPETEAGAVGAIMQDGYFKDFAINFPLPASHLNPSDGFEVSEYVNKTRKPTATIFKSIQRKDESAPSVVSFSSRGPHPITRELLKPDITAPGVDILAAWTQGGIASGSPGDRRVVPYNTISGTSMSCPHATGAAAYIKSFHPTWSPAAIKSALMTTEAEFAYGSGHINPVKAINPGLVYDAGEVDYVQFLCGQGYSNRQLRLVTGDNKSCSNIGQQNVWNLNYPSFALSARSGKSATRVFHRTVTNVGSASSTYKAIVKDGKDLKIKVSPKVLSFDSVGQKKSFVVKARARMGKTAISGALIWNDGVHRVRS</sequence>
<evidence type="ECO:0000256" key="10">
    <source>
        <dbReference type="SAM" id="MobiDB-lite"/>
    </source>
</evidence>
<evidence type="ECO:0000256" key="5">
    <source>
        <dbReference type="ARBA" id="ARBA00022729"/>
    </source>
</evidence>
<dbReference type="SUPFAM" id="SSF52954">
    <property type="entry name" value="Class II aaRS ABD-related"/>
    <property type="match status" value="1"/>
</dbReference>
<dbReference type="CDD" id="cd02120">
    <property type="entry name" value="PA_subtilisin_like"/>
    <property type="match status" value="3"/>
</dbReference>
<keyword evidence="5" id="KW-0732">Signal</keyword>
<comment type="similarity">
    <text evidence="2 9">Belongs to the peptidase S8 family.</text>
</comment>
<feature type="active site" description="Charge relay system" evidence="8 9">
    <location>
        <position position="1362"/>
    </location>
</feature>
<feature type="domain" description="Brix" evidence="11">
    <location>
        <begin position="2069"/>
        <end position="2269"/>
    </location>
</feature>
<dbReference type="Pfam" id="PF17766">
    <property type="entry name" value="fn3_6"/>
    <property type="match status" value="3"/>
</dbReference>
<dbReference type="InterPro" id="IPR036852">
    <property type="entry name" value="Peptidase_S8/S53_dom_sf"/>
</dbReference>
<dbReference type="InterPro" id="IPR007109">
    <property type="entry name" value="Brix"/>
</dbReference>
<dbReference type="PRINTS" id="PR00723">
    <property type="entry name" value="SUBTILISIN"/>
</dbReference>
<proteinExistence type="inferred from homology"/>
<evidence type="ECO:0000313" key="12">
    <source>
        <dbReference type="EMBL" id="KAJ4836546.1"/>
    </source>
</evidence>
<dbReference type="InterPro" id="IPR015500">
    <property type="entry name" value="Peptidase_S8_subtilisin-rel"/>
</dbReference>
<dbReference type="Pfam" id="PF04427">
    <property type="entry name" value="Brix"/>
    <property type="match status" value="1"/>
</dbReference>
<dbReference type="FunFam" id="3.40.50.10480:FF:000004">
    <property type="entry name" value="Ribosome production factor 1"/>
    <property type="match status" value="1"/>
</dbReference>
<dbReference type="Gene3D" id="3.40.50.10480">
    <property type="entry name" value="Probable brix-domain ribosomal biogenesis protein"/>
    <property type="match status" value="1"/>
</dbReference>
<gene>
    <name evidence="12" type="ORF">Tsubulata_013421</name>
</gene>
<dbReference type="Gene3D" id="3.40.50.200">
    <property type="entry name" value="Peptidase S8/S53 domain"/>
    <property type="match status" value="5"/>
</dbReference>
<accession>A0A9Q0FS08</accession>
<dbReference type="InterPro" id="IPR045051">
    <property type="entry name" value="SBT"/>
</dbReference>
<dbReference type="GO" id="GO:0006364">
    <property type="term" value="P:rRNA processing"/>
    <property type="evidence" value="ECO:0007669"/>
    <property type="project" value="InterPro"/>
</dbReference>
<evidence type="ECO:0000256" key="3">
    <source>
        <dbReference type="ARBA" id="ARBA00022525"/>
    </source>
</evidence>
<protein>
    <recommendedName>
        <fullName evidence="11">Brix domain-containing protein</fullName>
    </recommendedName>
</protein>
<dbReference type="GO" id="GO:0005576">
    <property type="term" value="C:extracellular region"/>
    <property type="evidence" value="ECO:0007669"/>
    <property type="project" value="UniProtKB-SubCell"/>
</dbReference>
<evidence type="ECO:0000256" key="7">
    <source>
        <dbReference type="ARBA" id="ARBA00022825"/>
    </source>
</evidence>
<evidence type="ECO:0000259" key="11">
    <source>
        <dbReference type="PROSITE" id="PS50833"/>
    </source>
</evidence>
<keyword evidence="3" id="KW-0964">Secreted</keyword>
<name>A0A9Q0FS08_9ROSI</name>
<organism evidence="12 13">
    <name type="scientific">Turnera subulata</name>
    <dbReference type="NCBI Taxonomy" id="218843"/>
    <lineage>
        <taxon>Eukaryota</taxon>
        <taxon>Viridiplantae</taxon>
        <taxon>Streptophyta</taxon>
        <taxon>Embryophyta</taxon>
        <taxon>Tracheophyta</taxon>
        <taxon>Spermatophyta</taxon>
        <taxon>Magnoliopsida</taxon>
        <taxon>eudicotyledons</taxon>
        <taxon>Gunneridae</taxon>
        <taxon>Pentapetalae</taxon>
        <taxon>rosids</taxon>
        <taxon>fabids</taxon>
        <taxon>Malpighiales</taxon>
        <taxon>Passifloraceae</taxon>
        <taxon>Turnera</taxon>
    </lineage>
</organism>
<evidence type="ECO:0000256" key="1">
    <source>
        <dbReference type="ARBA" id="ARBA00004613"/>
    </source>
</evidence>
<keyword evidence="7 9" id="KW-0720">Serine protease</keyword>
<feature type="active site" description="Charge relay system" evidence="9">
    <location>
        <position position="2375"/>
    </location>
</feature>
<comment type="caution">
    <text evidence="12">The sequence shown here is derived from an EMBL/GenBank/DDBJ whole genome shotgun (WGS) entry which is preliminary data.</text>
</comment>
<keyword evidence="6 9" id="KW-0378">Hydrolase</keyword>
<keyword evidence="4 9" id="KW-0645">Protease</keyword>
<evidence type="ECO:0000256" key="6">
    <source>
        <dbReference type="ARBA" id="ARBA00022801"/>
    </source>
</evidence>
<dbReference type="Gene3D" id="3.50.30.30">
    <property type="match status" value="4"/>
</dbReference>
<dbReference type="InterPro" id="IPR041469">
    <property type="entry name" value="Subtilisin-like_FN3"/>
</dbReference>
<evidence type="ECO:0000313" key="13">
    <source>
        <dbReference type="Proteomes" id="UP001141552"/>
    </source>
</evidence>
<dbReference type="EMBL" id="JAKUCV010004077">
    <property type="protein sequence ID" value="KAJ4836546.1"/>
    <property type="molecule type" value="Genomic_DNA"/>
</dbReference>
<dbReference type="PROSITE" id="PS50833">
    <property type="entry name" value="BRIX"/>
    <property type="match status" value="1"/>
</dbReference>
<dbReference type="GO" id="GO:0004252">
    <property type="term" value="F:serine-type endopeptidase activity"/>
    <property type="evidence" value="ECO:0007669"/>
    <property type="project" value="UniProtKB-UniRule"/>
</dbReference>
<dbReference type="PROSITE" id="PS51892">
    <property type="entry name" value="SUBTILASE"/>
    <property type="match status" value="4"/>
</dbReference>
<feature type="active site" description="Charge relay system" evidence="9">
    <location>
        <position position="2701"/>
    </location>
</feature>
<feature type="active site" description="Charge relay system" evidence="9">
    <location>
        <position position="2323"/>
    </location>
</feature>
<dbReference type="Proteomes" id="UP001141552">
    <property type="component" value="Unassembled WGS sequence"/>
</dbReference>
<feature type="non-terminal residue" evidence="12">
    <location>
        <position position="1"/>
    </location>
</feature>
<dbReference type="InterPro" id="IPR000209">
    <property type="entry name" value="Peptidase_S8/S53_dom"/>
</dbReference>
<feature type="active site" description="Charge relay system" evidence="8 9">
    <location>
        <position position="1752"/>
    </location>
</feature>
<dbReference type="Pfam" id="PF00082">
    <property type="entry name" value="Peptidase_S8"/>
    <property type="match status" value="5"/>
</dbReference>
<evidence type="ECO:0000256" key="2">
    <source>
        <dbReference type="ARBA" id="ARBA00011073"/>
    </source>
</evidence>
<dbReference type="InterPro" id="IPR034197">
    <property type="entry name" value="Peptidases_S8_3"/>
</dbReference>
<reference evidence="12" key="2">
    <citation type="journal article" date="2023" name="Plants (Basel)">
        <title>Annotation of the Turnera subulata (Passifloraceae) Draft Genome Reveals the S-Locus Evolved after the Divergence of Turneroideae from Passifloroideae in a Stepwise Manner.</title>
        <authorList>
            <person name="Henning P.M."/>
            <person name="Roalson E.H."/>
            <person name="Mir W."/>
            <person name="McCubbin A.G."/>
            <person name="Shore J.S."/>
        </authorList>
    </citation>
    <scope>NUCLEOTIDE SEQUENCE</scope>
    <source>
        <strain evidence="12">F60SS</strain>
    </source>
</reference>
<dbReference type="CDD" id="cd04852">
    <property type="entry name" value="Peptidases_S8_3"/>
    <property type="match status" value="3"/>
</dbReference>
<dbReference type="Pfam" id="PF05922">
    <property type="entry name" value="Inhibitor_I9"/>
    <property type="match status" value="1"/>
</dbReference>
<dbReference type="GO" id="GO:0006508">
    <property type="term" value="P:proteolysis"/>
    <property type="evidence" value="ECO:0007669"/>
    <property type="project" value="UniProtKB-KW"/>
</dbReference>
<keyword evidence="13" id="KW-1185">Reference proteome</keyword>
<dbReference type="Gene3D" id="3.30.70.80">
    <property type="entry name" value="Peptidase S8 propeptide/proteinase inhibitor I9"/>
    <property type="match status" value="1"/>
</dbReference>
<dbReference type="PROSITE" id="PS00137">
    <property type="entry name" value="SUBTILASE_HIS"/>
    <property type="match status" value="1"/>
</dbReference>
<feature type="region of interest" description="Disordered" evidence="10">
    <location>
        <begin position="1412"/>
        <end position="1432"/>
    </location>
</feature>
<feature type="compositionally biased region" description="Basic residues" evidence="10">
    <location>
        <begin position="1983"/>
        <end position="2007"/>
    </location>
</feature>
<reference evidence="12" key="1">
    <citation type="submission" date="2022-02" db="EMBL/GenBank/DDBJ databases">
        <authorList>
            <person name="Henning P.M."/>
            <person name="McCubbin A.G."/>
            <person name="Shore J.S."/>
        </authorList>
    </citation>
    <scope>NUCLEOTIDE SEQUENCE</scope>
    <source>
        <strain evidence="12">F60SS</strain>
        <tissue evidence="12">Leaves</tissue>
    </source>
</reference>
<dbReference type="PANTHER" id="PTHR10795">
    <property type="entry name" value="PROPROTEIN CONVERTASE SUBTILISIN/KEXIN"/>
    <property type="match status" value="1"/>
</dbReference>
<dbReference type="OrthoDB" id="206201at2759"/>
<feature type="region of interest" description="Disordered" evidence="10">
    <location>
        <begin position="1936"/>
        <end position="2026"/>
    </location>
</feature>
<dbReference type="FunFam" id="3.40.50.200:FF:000006">
    <property type="entry name" value="Subtilisin-like protease SBT1.5"/>
    <property type="match status" value="1"/>
</dbReference>
<dbReference type="InterPro" id="IPR010259">
    <property type="entry name" value="S8pro/Inhibitor_I9"/>
</dbReference>
<feature type="active site" description="Charge relay system" evidence="9">
    <location>
        <position position="687"/>
    </location>
</feature>
<dbReference type="GO" id="GO:0019843">
    <property type="term" value="F:rRNA binding"/>
    <property type="evidence" value="ECO:0007669"/>
    <property type="project" value="InterPro"/>
</dbReference>
<dbReference type="InterPro" id="IPR037045">
    <property type="entry name" value="S8pro/Inhibitor_I9_sf"/>
</dbReference>
<dbReference type="SUPFAM" id="SSF52743">
    <property type="entry name" value="Subtilisin-like"/>
    <property type="match status" value="4"/>
</dbReference>
<evidence type="ECO:0000256" key="4">
    <source>
        <dbReference type="ARBA" id="ARBA00022670"/>
    </source>
</evidence>
<dbReference type="InterPro" id="IPR023828">
    <property type="entry name" value="Peptidase_S8_Ser-AS"/>
</dbReference>
<feature type="compositionally biased region" description="Basic and acidic residues" evidence="10">
    <location>
        <begin position="1965"/>
        <end position="1976"/>
    </location>
</feature>
<evidence type="ECO:0000256" key="9">
    <source>
        <dbReference type="PROSITE-ProRule" id="PRU01240"/>
    </source>
</evidence>
<dbReference type="PROSITE" id="PS00138">
    <property type="entry name" value="SUBTILASE_SER"/>
    <property type="match status" value="3"/>
</dbReference>
<comment type="caution">
    <text evidence="9">Lacks conserved residue(s) required for the propagation of feature annotation.</text>
</comment>
<feature type="active site" description="Charge relay system" evidence="9">
    <location>
        <position position="731"/>
    </location>
</feature>